<evidence type="ECO:0000313" key="3">
    <source>
        <dbReference type="Proteomes" id="UP000801492"/>
    </source>
</evidence>
<keyword evidence="3" id="KW-1185">Reference proteome</keyword>
<comment type="caution">
    <text evidence="2">The sequence shown here is derived from an EMBL/GenBank/DDBJ whole genome shotgun (WGS) entry which is preliminary data.</text>
</comment>
<feature type="region of interest" description="Disordered" evidence="1">
    <location>
        <begin position="189"/>
        <end position="228"/>
    </location>
</feature>
<dbReference type="EMBL" id="VTPC01090181">
    <property type="protein sequence ID" value="KAF2884340.1"/>
    <property type="molecule type" value="Genomic_DNA"/>
</dbReference>
<protein>
    <submittedName>
        <fullName evidence="2">Uncharacterized protein</fullName>
    </submittedName>
</protein>
<organism evidence="2 3">
    <name type="scientific">Ignelater luminosus</name>
    <name type="common">Cucubano</name>
    <name type="synonym">Pyrophorus luminosus</name>
    <dbReference type="NCBI Taxonomy" id="2038154"/>
    <lineage>
        <taxon>Eukaryota</taxon>
        <taxon>Metazoa</taxon>
        <taxon>Ecdysozoa</taxon>
        <taxon>Arthropoda</taxon>
        <taxon>Hexapoda</taxon>
        <taxon>Insecta</taxon>
        <taxon>Pterygota</taxon>
        <taxon>Neoptera</taxon>
        <taxon>Endopterygota</taxon>
        <taxon>Coleoptera</taxon>
        <taxon>Polyphaga</taxon>
        <taxon>Elateriformia</taxon>
        <taxon>Elateroidea</taxon>
        <taxon>Elateridae</taxon>
        <taxon>Agrypninae</taxon>
        <taxon>Pyrophorini</taxon>
        <taxon>Ignelater</taxon>
    </lineage>
</organism>
<reference evidence="2" key="1">
    <citation type="submission" date="2019-08" db="EMBL/GenBank/DDBJ databases">
        <title>The genome of the North American firefly Photinus pyralis.</title>
        <authorList>
            <consortium name="Photinus pyralis genome working group"/>
            <person name="Fallon T.R."/>
            <person name="Sander Lower S.E."/>
            <person name="Weng J.-K."/>
        </authorList>
    </citation>
    <scope>NUCLEOTIDE SEQUENCE</scope>
    <source>
        <strain evidence="2">TRF0915ILg1</strain>
        <tissue evidence="2">Whole body</tissue>
    </source>
</reference>
<name>A0A8K0FXP5_IGNLU</name>
<evidence type="ECO:0000256" key="1">
    <source>
        <dbReference type="SAM" id="MobiDB-lite"/>
    </source>
</evidence>
<sequence>MPAYSVQELFSKLREFSVGGEDLYDYTQVKGLLKKKYGERVKTVGGPGRLGKKETILHLRMALRKSSIRRVYKAARHYKIPHNRLKDRLKVDADTSGADPEIRLGRPLSLTAEEEQLLVICVLEMQQLEEVVAGWKWWDWFKEWYGPSMRLPENLSMARVAVAVKESVAQFYINLEAAVAKYGLNGKLQSDNGDGEEDHGNVNNSVDDGEEDFSELQSQYDSENVSDKEQAATHLLSNEPEKWYLGSQKQNTGRQPQRNVKRQESGPTRYANRNVDTIWSTFCFFFRDTIINYIVQWTNAKGKLKHEKLWKNVDDMFSALLVY</sequence>
<feature type="compositionally biased region" description="Polar residues" evidence="1">
    <location>
        <begin position="247"/>
        <end position="258"/>
    </location>
</feature>
<dbReference type="Proteomes" id="UP000801492">
    <property type="component" value="Unassembled WGS sequence"/>
</dbReference>
<gene>
    <name evidence="2" type="ORF">ILUMI_21830</name>
</gene>
<evidence type="ECO:0000313" key="2">
    <source>
        <dbReference type="EMBL" id="KAF2884340.1"/>
    </source>
</evidence>
<proteinExistence type="predicted"/>
<dbReference type="OrthoDB" id="10658147at2759"/>
<dbReference type="AlphaFoldDB" id="A0A8K0FXP5"/>
<accession>A0A8K0FXP5</accession>
<feature type="region of interest" description="Disordered" evidence="1">
    <location>
        <begin position="246"/>
        <end position="267"/>
    </location>
</feature>